<dbReference type="NCBIfam" id="TIGR01891">
    <property type="entry name" value="amidohydrolases"/>
    <property type="match status" value="1"/>
</dbReference>
<keyword evidence="1 4" id="KW-0378">Hydrolase</keyword>
<evidence type="ECO:0000313" key="4">
    <source>
        <dbReference type="EMBL" id="SIT18183.1"/>
    </source>
</evidence>
<evidence type="ECO:0000256" key="2">
    <source>
        <dbReference type="PIRSR" id="PIRSR005962-1"/>
    </source>
</evidence>
<evidence type="ECO:0000256" key="1">
    <source>
        <dbReference type="ARBA" id="ARBA00022801"/>
    </source>
</evidence>
<comment type="cofactor">
    <cofactor evidence="2">
        <name>Mn(2+)</name>
        <dbReference type="ChEBI" id="CHEBI:29035"/>
    </cofactor>
    <text evidence="2">The Mn(2+) ion enhances activity.</text>
</comment>
<dbReference type="Pfam" id="PF07687">
    <property type="entry name" value="M20_dimer"/>
    <property type="match status" value="1"/>
</dbReference>
<reference evidence="4 5" key="1">
    <citation type="submission" date="2017-01" db="EMBL/GenBank/DDBJ databases">
        <authorList>
            <person name="Mah S.A."/>
            <person name="Swanson W.J."/>
            <person name="Moy G.W."/>
            <person name="Vacquier V.D."/>
        </authorList>
    </citation>
    <scope>NUCLEOTIDE SEQUENCE [LARGE SCALE GENOMIC DNA]</scope>
    <source>
        <strain evidence="4 5">DSM 26375</strain>
    </source>
</reference>
<dbReference type="PANTHER" id="PTHR11014">
    <property type="entry name" value="PEPTIDASE M20 FAMILY MEMBER"/>
    <property type="match status" value="1"/>
</dbReference>
<dbReference type="SUPFAM" id="SSF55031">
    <property type="entry name" value="Bacterial exopeptidase dimerisation domain"/>
    <property type="match status" value="1"/>
</dbReference>
<dbReference type="GO" id="GO:0016787">
    <property type="term" value="F:hydrolase activity"/>
    <property type="evidence" value="ECO:0007669"/>
    <property type="project" value="UniProtKB-KW"/>
</dbReference>
<evidence type="ECO:0000259" key="3">
    <source>
        <dbReference type="Pfam" id="PF07687"/>
    </source>
</evidence>
<dbReference type="GO" id="GO:0046872">
    <property type="term" value="F:metal ion binding"/>
    <property type="evidence" value="ECO:0007669"/>
    <property type="project" value="UniProtKB-KW"/>
</dbReference>
<accession>A0A1N7Q5R6</accession>
<dbReference type="InterPro" id="IPR036264">
    <property type="entry name" value="Bact_exopeptidase_dim_dom"/>
</dbReference>
<feature type="binding site" evidence="2">
    <location>
        <position position="100"/>
    </location>
    <ligand>
        <name>Mn(2+)</name>
        <dbReference type="ChEBI" id="CHEBI:29035"/>
        <label>2</label>
    </ligand>
</feature>
<dbReference type="RefSeq" id="WP_076533213.1">
    <property type="nucleotide sequence ID" value="NZ_BMEH01000007.1"/>
</dbReference>
<dbReference type="STRING" id="1086013.SAMN05421774_107124"/>
<dbReference type="EMBL" id="FTOT01000007">
    <property type="protein sequence ID" value="SIT18183.1"/>
    <property type="molecule type" value="Genomic_DNA"/>
</dbReference>
<proteinExistence type="predicted"/>
<name>A0A1N7Q5R6_9RHOB</name>
<feature type="binding site" evidence="2">
    <location>
        <position position="133"/>
    </location>
    <ligand>
        <name>Mn(2+)</name>
        <dbReference type="ChEBI" id="CHEBI:29035"/>
        <label>2</label>
    </ligand>
</feature>
<dbReference type="AlphaFoldDB" id="A0A1N7Q5R6"/>
<keyword evidence="2" id="KW-0479">Metal-binding</keyword>
<feature type="binding site" evidence="2">
    <location>
        <position position="98"/>
    </location>
    <ligand>
        <name>Mn(2+)</name>
        <dbReference type="ChEBI" id="CHEBI:29035"/>
        <label>2</label>
    </ligand>
</feature>
<dbReference type="PANTHER" id="PTHR11014:SF169">
    <property type="entry name" value="CLAN MH, FAMILY M20, PEPTIDASE T-LIKE METALLOPEPTIDASE"/>
    <property type="match status" value="1"/>
</dbReference>
<feature type="binding site" evidence="2">
    <location>
        <position position="159"/>
    </location>
    <ligand>
        <name>Mn(2+)</name>
        <dbReference type="ChEBI" id="CHEBI:29035"/>
        <label>2</label>
    </ligand>
</feature>
<dbReference type="Gene3D" id="3.40.630.10">
    <property type="entry name" value="Zn peptidases"/>
    <property type="match status" value="1"/>
</dbReference>
<dbReference type="Pfam" id="PF01546">
    <property type="entry name" value="Peptidase_M20"/>
    <property type="match status" value="1"/>
</dbReference>
<keyword evidence="2" id="KW-0464">Manganese</keyword>
<feature type="domain" description="Peptidase M20 dimerisation" evidence="3">
    <location>
        <begin position="181"/>
        <end position="279"/>
    </location>
</feature>
<dbReference type="PIRSF" id="PIRSF005962">
    <property type="entry name" value="Pept_M20D_amidohydro"/>
    <property type="match status" value="1"/>
</dbReference>
<dbReference type="OrthoDB" id="9777385at2"/>
<protein>
    <submittedName>
        <fullName evidence="4">Amidohydrolase</fullName>
    </submittedName>
</protein>
<sequence>MLTNADIVELTRFRRHLHQHPEVSGEEAWTAAEVVRALEAMGAPQILTGLGGHGVAAVWQGAEAGPTVMFRSELDALPIEELTGNPWASQIPGKGHQCGHDGHTTILLGLGRLLSRRPPARGRAVLMFQPAEENGAGAAAVLDDPAFAEIQPDWAFSLHNFPGLDYGNMAIKAGPANCASRGLRVVLTGHTSHASTPEHALSPALSLARLIPAVMAEGPGGDLGDSFRLVTVTHARMGEPAFGITPGRAELWMTLRTVHDRDMADLLARVSALVDAEAQSTGLTVDYSHHDIFHACTNDPDATQRLLDAAEAVGVAREDGGFPMRGSEDFGLFGSRAGAKSAMFRLGSGYKTPNLHNPDYDFPDDIIEPGVRVFDRVARDLLGG</sequence>
<evidence type="ECO:0000313" key="5">
    <source>
        <dbReference type="Proteomes" id="UP000186141"/>
    </source>
</evidence>
<organism evidence="4 5">
    <name type="scientific">Gemmobacter megaterium</name>
    <dbReference type="NCBI Taxonomy" id="1086013"/>
    <lineage>
        <taxon>Bacteria</taxon>
        <taxon>Pseudomonadati</taxon>
        <taxon>Pseudomonadota</taxon>
        <taxon>Alphaproteobacteria</taxon>
        <taxon>Rhodobacterales</taxon>
        <taxon>Paracoccaceae</taxon>
        <taxon>Gemmobacter</taxon>
    </lineage>
</organism>
<dbReference type="SUPFAM" id="SSF53187">
    <property type="entry name" value="Zn-dependent exopeptidases"/>
    <property type="match status" value="1"/>
</dbReference>
<dbReference type="InterPro" id="IPR002933">
    <property type="entry name" value="Peptidase_M20"/>
</dbReference>
<feature type="binding site" evidence="2">
    <location>
        <position position="356"/>
    </location>
    <ligand>
        <name>Mn(2+)</name>
        <dbReference type="ChEBI" id="CHEBI:29035"/>
        <label>2</label>
    </ligand>
</feature>
<dbReference type="Gene3D" id="3.30.70.360">
    <property type="match status" value="1"/>
</dbReference>
<gene>
    <name evidence="4" type="ORF">SAMN05421774_107124</name>
</gene>
<dbReference type="InterPro" id="IPR017439">
    <property type="entry name" value="Amidohydrolase"/>
</dbReference>
<keyword evidence="5" id="KW-1185">Reference proteome</keyword>
<dbReference type="InterPro" id="IPR011650">
    <property type="entry name" value="Peptidase_M20_dimer"/>
</dbReference>
<dbReference type="Proteomes" id="UP000186141">
    <property type="component" value="Unassembled WGS sequence"/>
</dbReference>